<sequence length="198" mass="21096">MSAQPAFTRADPDERRQSLIEATARVLGEKGAAGISVRAICAEAGVSPGLLRHYFAGVSDAIAEAYRWTGQRIGEALDAAVAEAGTDPRARILAYLTASFRPPIATPDLLASYIAFWSLTRSDPAVAAVRAEVYGDYRVRLEALLAQWRPDLADPPLTAIALTALIDGLWLELSLGDAPFTAAQASALAERWLDSLCG</sequence>
<evidence type="ECO:0000256" key="1">
    <source>
        <dbReference type="ARBA" id="ARBA00022491"/>
    </source>
</evidence>
<keyword evidence="8" id="KW-1185">Reference proteome</keyword>
<dbReference type="PROSITE" id="PS50977">
    <property type="entry name" value="HTH_TETR_2"/>
    <property type="match status" value="1"/>
</dbReference>
<dbReference type="EMBL" id="CP053921">
    <property type="protein sequence ID" value="QKG72340.1"/>
    <property type="molecule type" value="Genomic_DNA"/>
</dbReference>
<protein>
    <submittedName>
        <fullName evidence="7">TetR family transcriptional regulator C-terminal domain-containing protein</fullName>
    </submittedName>
</protein>
<dbReference type="InterPro" id="IPR036271">
    <property type="entry name" value="Tet_transcr_reg_TetR-rel_C_sf"/>
</dbReference>
<dbReference type="InterPro" id="IPR050109">
    <property type="entry name" value="HTH-type_TetR-like_transc_reg"/>
</dbReference>
<name>A0A7D3XDK1_9SPHN</name>
<dbReference type="InterPro" id="IPR009057">
    <property type="entry name" value="Homeodomain-like_sf"/>
</dbReference>
<dbReference type="Proteomes" id="UP000504693">
    <property type="component" value="Chromosome"/>
</dbReference>
<dbReference type="AlphaFoldDB" id="A0A7D3XDK1"/>
<proteinExistence type="predicted"/>
<keyword evidence="2" id="KW-0805">Transcription regulation</keyword>
<organism evidence="7 8">
    <name type="scientific">Erythrobacter mangrovi</name>
    <dbReference type="NCBI Taxonomy" id="2739433"/>
    <lineage>
        <taxon>Bacteria</taxon>
        <taxon>Pseudomonadati</taxon>
        <taxon>Pseudomonadota</taxon>
        <taxon>Alphaproteobacteria</taxon>
        <taxon>Sphingomonadales</taxon>
        <taxon>Erythrobacteraceae</taxon>
        <taxon>Erythrobacter/Porphyrobacter group</taxon>
        <taxon>Erythrobacter</taxon>
    </lineage>
</organism>
<dbReference type="Gene3D" id="1.10.357.10">
    <property type="entry name" value="Tetracycline Repressor, domain 2"/>
    <property type="match status" value="1"/>
</dbReference>
<dbReference type="Pfam" id="PF00440">
    <property type="entry name" value="TetR_N"/>
    <property type="match status" value="1"/>
</dbReference>
<evidence type="ECO:0000256" key="5">
    <source>
        <dbReference type="PROSITE-ProRule" id="PRU00335"/>
    </source>
</evidence>
<evidence type="ECO:0000256" key="3">
    <source>
        <dbReference type="ARBA" id="ARBA00023125"/>
    </source>
</evidence>
<dbReference type="InterPro" id="IPR039538">
    <property type="entry name" value="BetI_C"/>
</dbReference>
<dbReference type="PANTHER" id="PTHR30055">
    <property type="entry name" value="HTH-TYPE TRANSCRIPTIONAL REGULATOR RUTR"/>
    <property type="match status" value="1"/>
</dbReference>
<dbReference type="SUPFAM" id="SSF46689">
    <property type="entry name" value="Homeodomain-like"/>
    <property type="match status" value="1"/>
</dbReference>
<keyword evidence="3 5" id="KW-0238">DNA-binding</keyword>
<dbReference type="Pfam" id="PF13977">
    <property type="entry name" value="TetR_C_6"/>
    <property type="match status" value="1"/>
</dbReference>
<feature type="DNA-binding region" description="H-T-H motif" evidence="5">
    <location>
        <begin position="36"/>
        <end position="55"/>
    </location>
</feature>
<accession>A0A7D3XDK1</accession>
<keyword evidence="4" id="KW-0804">Transcription</keyword>
<dbReference type="GO" id="GO:0000976">
    <property type="term" value="F:transcription cis-regulatory region binding"/>
    <property type="evidence" value="ECO:0007669"/>
    <property type="project" value="TreeGrafter"/>
</dbReference>
<evidence type="ECO:0000313" key="8">
    <source>
        <dbReference type="Proteomes" id="UP000504693"/>
    </source>
</evidence>
<feature type="domain" description="HTH tetR-type" evidence="6">
    <location>
        <begin position="13"/>
        <end position="73"/>
    </location>
</feature>
<evidence type="ECO:0000256" key="4">
    <source>
        <dbReference type="ARBA" id="ARBA00023163"/>
    </source>
</evidence>
<evidence type="ECO:0000256" key="2">
    <source>
        <dbReference type="ARBA" id="ARBA00023015"/>
    </source>
</evidence>
<dbReference type="InterPro" id="IPR001647">
    <property type="entry name" value="HTH_TetR"/>
</dbReference>
<gene>
    <name evidence="7" type="ORF">HQR01_13750</name>
</gene>
<evidence type="ECO:0000313" key="7">
    <source>
        <dbReference type="EMBL" id="QKG72340.1"/>
    </source>
</evidence>
<dbReference type="GO" id="GO:0003700">
    <property type="term" value="F:DNA-binding transcription factor activity"/>
    <property type="evidence" value="ECO:0007669"/>
    <property type="project" value="TreeGrafter"/>
</dbReference>
<evidence type="ECO:0000259" key="6">
    <source>
        <dbReference type="PROSITE" id="PS50977"/>
    </source>
</evidence>
<dbReference type="SUPFAM" id="SSF48498">
    <property type="entry name" value="Tetracyclin repressor-like, C-terminal domain"/>
    <property type="match status" value="1"/>
</dbReference>
<dbReference type="RefSeq" id="WP_173215509.1">
    <property type="nucleotide sequence ID" value="NZ_CP053921.1"/>
</dbReference>
<keyword evidence="1" id="KW-0678">Repressor</keyword>
<reference evidence="7 8" key="1">
    <citation type="submission" date="2020-05" db="EMBL/GenBank/DDBJ databases">
        <title>Erythrobacter mangrovi sp. nov., isolated from rhizosphere soil of mangrove plant (Kandelia candel).</title>
        <authorList>
            <person name="Ye Y.H."/>
        </authorList>
    </citation>
    <scope>NUCLEOTIDE SEQUENCE [LARGE SCALE GENOMIC DNA]</scope>
    <source>
        <strain evidence="7 8">EB310</strain>
    </source>
</reference>
<dbReference type="PANTHER" id="PTHR30055:SF228">
    <property type="entry name" value="TRANSCRIPTIONAL REGULATOR-RELATED"/>
    <property type="match status" value="1"/>
</dbReference>
<dbReference type="KEGG" id="emv:HQR01_13750"/>